<proteinExistence type="inferred from homology"/>
<dbReference type="GO" id="GO:0000287">
    <property type="term" value="F:magnesium ion binding"/>
    <property type="evidence" value="ECO:0007669"/>
    <property type="project" value="InterPro"/>
</dbReference>
<dbReference type="Proteomes" id="UP000177690">
    <property type="component" value="Unassembled WGS sequence"/>
</dbReference>
<evidence type="ECO:0000256" key="2">
    <source>
        <dbReference type="ARBA" id="ARBA00010231"/>
    </source>
</evidence>
<evidence type="ECO:0000256" key="3">
    <source>
        <dbReference type="ARBA" id="ARBA00022553"/>
    </source>
</evidence>
<evidence type="ECO:0000256" key="1">
    <source>
        <dbReference type="ARBA" id="ARBA00001946"/>
    </source>
</evidence>
<evidence type="ECO:0000259" key="7">
    <source>
        <dbReference type="Pfam" id="PF02878"/>
    </source>
</evidence>
<name>A0A1G1ZUB9_9BACT</name>
<protein>
    <recommendedName>
        <fullName evidence="7">Alpha-D-phosphohexomutase alpha/beta/alpha domain-containing protein</fullName>
    </recommendedName>
</protein>
<accession>A0A1G1ZUB9</accession>
<dbReference type="InterPro" id="IPR016066">
    <property type="entry name" value="A-D-PHexomutase_CS"/>
</dbReference>
<evidence type="ECO:0000256" key="5">
    <source>
        <dbReference type="ARBA" id="ARBA00022842"/>
    </source>
</evidence>
<dbReference type="EMBL" id="MHJL01000025">
    <property type="protein sequence ID" value="OGY67350.1"/>
    <property type="molecule type" value="Genomic_DNA"/>
</dbReference>
<dbReference type="STRING" id="1798409.A3I24_01870"/>
<keyword evidence="5" id="KW-0460">Magnesium</keyword>
<dbReference type="PROSITE" id="PS00710">
    <property type="entry name" value="PGM_PMM"/>
    <property type="match status" value="1"/>
</dbReference>
<dbReference type="AlphaFoldDB" id="A0A1G1ZUB9"/>
<dbReference type="InterPro" id="IPR016055">
    <property type="entry name" value="A-D-PHexomutase_a/b/a-I/II/III"/>
</dbReference>
<dbReference type="PANTHER" id="PTHR43771">
    <property type="entry name" value="PHOSPHOMANNOMUTASE"/>
    <property type="match status" value="1"/>
</dbReference>
<dbReference type="SUPFAM" id="SSF53738">
    <property type="entry name" value="Phosphoglucomutase, first 3 domains"/>
    <property type="match status" value="1"/>
</dbReference>
<keyword evidence="4" id="KW-0479">Metal-binding</keyword>
<dbReference type="InterPro" id="IPR005844">
    <property type="entry name" value="A-D-PHexomutase_a/b/a-I"/>
</dbReference>
<comment type="caution">
    <text evidence="8">The sequence shown here is derived from an EMBL/GenBank/DDBJ whole genome shotgun (WGS) entry which is preliminary data.</text>
</comment>
<keyword evidence="6" id="KW-0413">Isomerase</keyword>
<gene>
    <name evidence="8" type="ORF">A3I24_01870</name>
</gene>
<comment type="cofactor">
    <cofactor evidence="1">
        <name>Mg(2+)</name>
        <dbReference type="ChEBI" id="CHEBI:18420"/>
    </cofactor>
</comment>
<dbReference type="Gene3D" id="3.40.120.10">
    <property type="entry name" value="Alpha-D-Glucose-1,6-Bisphosphate, subunit A, domain 3"/>
    <property type="match status" value="1"/>
</dbReference>
<reference evidence="8 9" key="1">
    <citation type="journal article" date="2016" name="Nat. Commun.">
        <title>Thousands of microbial genomes shed light on interconnected biogeochemical processes in an aquifer system.</title>
        <authorList>
            <person name="Anantharaman K."/>
            <person name="Brown C.T."/>
            <person name="Hug L.A."/>
            <person name="Sharon I."/>
            <person name="Castelle C.J."/>
            <person name="Probst A.J."/>
            <person name="Thomas B.C."/>
            <person name="Singh A."/>
            <person name="Wilkins M.J."/>
            <person name="Karaoz U."/>
            <person name="Brodie E.L."/>
            <person name="Williams K.H."/>
            <person name="Hubbard S.S."/>
            <person name="Banfield J.F."/>
        </authorList>
    </citation>
    <scope>NUCLEOTIDE SEQUENCE [LARGE SCALE GENOMIC DNA]</scope>
</reference>
<dbReference type="GO" id="GO:0016868">
    <property type="term" value="F:intramolecular phosphotransferase activity"/>
    <property type="evidence" value="ECO:0007669"/>
    <property type="project" value="InterPro"/>
</dbReference>
<organism evidence="8 9">
    <name type="scientific">Candidatus Harrisonbacteria bacterium RIFCSPLOWO2_02_FULL_41_13b</name>
    <dbReference type="NCBI Taxonomy" id="1798409"/>
    <lineage>
        <taxon>Bacteria</taxon>
        <taxon>Candidatus Harrisoniibacteriota</taxon>
    </lineage>
</organism>
<evidence type="ECO:0000256" key="6">
    <source>
        <dbReference type="ARBA" id="ARBA00023235"/>
    </source>
</evidence>
<evidence type="ECO:0000313" key="9">
    <source>
        <dbReference type="Proteomes" id="UP000177690"/>
    </source>
</evidence>
<dbReference type="PANTHER" id="PTHR43771:SF1">
    <property type="entry name" value="PHOSPHOMANNOMUTASE"/>
    <property type="match status" value="1"/>
</dbReference>
<sequence>MESSIFKAYDIRGAYPDEINEKTVEIIASAVAKKFRGKIVVGYDARLSSPALYKAAMRGLTNKEVRIVPAGLVTTPMLYFLVNKLRAAGGIMVTASHNPKNFNGLKVVGPKAAMISGTEILKWVPLETGHQRRP</sequence>
<evidence type="ECO:0000256" key="4">
    <source>
        <dbReference type="ARBA" id="ARBA00022723"/>
    </source>
</evidence>
<dbReference type="Pfam" id="PF02878">
    <property type="entry name" value="PGM_PMM_I"/>
    <property type="match status" value="1"/>
</dbReference>
<feature type="domain" description="Alpha-D-phosphohexomutase alpha/beta/alpha" evidence="7">
    <location>
        <begin position="5"/>
        <end position="117"/>
    </location>
</feature>
<evidence type="ECO:0000313" key="8">
    <source>
        <dbReference type="EMBL" id="OGY67350.1"/>
    </source>
</evidence>
<keyword evidence="3" id="KW-0597">Phosphoprotein</keyword>
<dbReference type="GO" id="GO:0005975">
    <property type="term" value="P:carbohydrate metabolic process"/>
    <property type="evidence" value="ECO:0007669"/>
    <property type="project" value="InterPro"/>
</dbReference>
<comment type="similarity">
    <text evidence="2">Belongs to the phosphohexose mutase family.</text>
</comment>